<dbReference type="Pfam" id="PF13358">
    <property type="entry name" value="DDE_3"/>
    <property type="match status" value="1"/>
</dbReference>
<dbReference type="Gene3D" id="3.30.420.10">
    <property type="entry name" value="Ribonuclease H-like superfamily/Ribonuclease H"/>
    <property type="match status" value="1"/>
</dbReference>
<dbReference type="AlphaFoldDB" id="A0A1L9TA22"/>
<dbReference type="InterPro" id="IPR036397">
    <property type="entry name" value="RNaseH_sf"/>
</dbReference>
<organism evidence="3 4">
    <name type="scientific">Aspergillus sydowii CBS 593.65</name>
    <dbReference type="NCBI Taxonomy" id="1036612"/>
    <lineage>
        <taxon>Eukaryota</taxon>
        <taxon>Fungi</taxon>
        <taxon>Dikarya</taxon>
        <taxon>Ascomycota</taxon>
        <taxon>Pezizomycotina</taxon>
        <taxon>Eurotiomycetes</taxon>
        <taxon>Eurotiomycetidae</taxon>
        <taxon>Eurotiales</taxon>
        <taxon>Aspergillaceae</taxon>
        <taxon>Aspergillus</taxon>
        <taxon>Aspergillus subgen. Nidulantes</taxon>
    </lineage>
</organism>
<feature type="non-terminal residue" evidence="3">
    <location>
        <position position="157"/>
    </location>
</feature>
<evidence type="ECO:0000313" key="2">
    <source>
        <dbReference type="EMBL" id="OJJ51946.1"/>
    </source>
</evidence>
<evidence type="ECO:0000313" key="4">
    <source>
        <dbReference type="Proteomes" id="UP000184356"/>
    </source>
</evidence>
<protein>
    <recommendedName>
        <fullName evidence="1">Tc1-like transposase DDE domain-containing protein</fullName>
    </recommendedName>
</protein>
<accession>A0A1L9TA22</accession>
<dbReference type="EMBL" id="KV878591">
    <property type="protein sequence ID" value="OJJ56266.1"/>
    <property type="molecule type" value="Genomic_DNA"/>
</dbReference>
<keyword evidence="4" id="KW-1185">Reference proteome</keyword>
<feature type="domain" description="Tc1-like transposase DDE" evidence="1">
    <location>
        <begin position="20"/>
        <end position="97"/>
    </location>
</feature>
<proteinExistence type="predicted"/>
<reference evidence="3" key="1">
    <citation type="submission" date="2015-09" db="EMBL/GenBank/DDBJ databases">
        <title>Genomic diversity in the industrially and medically important fungal genus Aspergillus.</title>
        <authorList>
            <consortium name="DOE Joint Genome Institute"/>
            <person name="Riley R."/>
            <person name="Labutti K."/>
            <person name="Clum A."/>
            <person name="Sun H."/>
            <person name="Wiebenga A."/>
            <person name="De Vries R.P."/>
            <person name="Grigoriev I.V."/>
        </authorList>
    </citation>
    <scope>NUCLEOTIDE SEQUENCE [LARGE SCALE GENOMIC DNA]</scope>
    <source>
        <strain evidence="3">CBS 593.65</strain>
    </source>
</reference>
<dbReference type="Proteomes" id="UP000184356">
    <property type="component" value="Unassembled WGS sequence"/>
</dbReference>
<dbReference type="RefSeq" id="XP_040700072.1">
    <property type="nucleotide sequence ID" value="XM_040839907.1"/>
</dbReference>
<reference evidence="4" key="2">
    <citation type="journal article" date="2017" name="Genome Biol.">
        <title>Comparative genomics reveals high biological diversity and specific adaptations in the industrially and medically important fungal genus Aspergillus.</title>
        <authorList>
            <person name="de Vries R.P."/>
            <person name="Riley R."/>
            <person name="Wiebenga A."/>
            <person name="Aguilar-Osorio G."/>
            <person name="Amillis S."/>
            <person name="Uchima C.A."/>
            <person name="Anderluh G."/>
            <person name="Asadollahi M."/>
            <person name="Askin M."/>
            <person name="Barry K."/>
            <person name="Battaglia E."/>
            <person name="Bayram O."/>
            <person name="Benocci T."/>
            <person name="Braus-Stromeyer S.A."/>
            <person name="Caldana C."/>
            <person name="Canovas D."/>
            <person name="Cerqueira G.C."/>
            <person name="Chen F."/>
            <person name="Chen W."/>
            <person name="Choi C."/>
            <person name="Clum A."/>
            <person name="Dos Santos R.A."/>
            <person name="Damasio A.R."/>
            <person name="Diallinas G."/>
            <person name="Emri T."/>
            <person name="Fekete E."/>
            <person name="Flipphi M."/>
            <person name="Freyberg S."/>
            <person name="Gallo A."/>
            <person name="Gournas C."/>
            <person name="Habgood R."/>
            <person name="Hainaut M."/>
            <person name="Harispe M.L."/>
            <person name="Henrissat B."/>
            <person name="Hilden K.S."/>
            <person name="Hope R."/>
            <person name="Hossain A."/>
            <person name="Karabika E."/>
            <person name="Karaffa L."/>
            <person name="Karanyi Z."/>
            <person name="Krasevec N."/>
            <person name="Kuo A."/>
            <person name="Kusch H."/>
            <person name="LaButti K."/>
            <person name="Lagendijk E.L."/>
            <person name="Lapidus A."/>
            <person name="Levasseur A."/>
            <person name="Lindquist E."/>
            <person name="Lipzen A."/>
            <person name="Logrieco A.F."/>
            <person name="MacCabe A."/>
            <person name="Maekelae M.R."/>
            <person name="Malavazi I."/>
            <person name="Melin P."/>
            <person name="Meyer V."/>
            <person name="Mielnichuk N."/>
            <person name="Miskei M."/>
            <person name="Molnar A.P."/>
            <person name="Mule G."/>
            <person name="Ngan C.Y."/>
            <person name="Orejas M."/>
            <person name="Orosz E."/>
            <person name="Ouedraogo J.P."/>
            <person name="Overkamp K.M."/>
            <person name="Park H.-S."/>
            <person name="Perrone G."/>
            <person name="Piumi F."/>
            <person name="Punt P.J."/>
            <person name="Ram A.F."/>
            <person name="Ramon A."/>
            <person name="Rauscher S."/>
            <person name="Record E."/>
            <person name="Riano-Pachon D.M."/>
            <person name="Robert V."/>
            <person name="Roehrig J."/>
            <person name="Ruller R."/>
            <person name="Salamov A."/>
            <person name="Salih N.S."/>
            <person name="Samson R.A."/>
            <person name="Sandor E."/>
            <person name="Sanguinetti M."/>
            <person name="Schuetze T."/>
            <person name="Sepcic K."/>
            <person name="Shelest E."/>
            <person name="Sherlock G."/>
            <person name="Sophianopoulou V."/>
            <person name="Squina F.M."/>
            <person name="Sun H."/>
            <person name="Susca A."/>
            <person name="Todd R.B."/>
            <person name="Tsang A."/>
            <person name="Unkles S.E."/>
            <person name="van de Wiele N."/>
            <person name="van Rossen-Uffink D."/>
            <person name="Oliveira J.V."/>
            <person name="Vesth T.C."/>
            <person name="Visser J."/>
            <person name="Yu J.-H."/>
            <person name="Zhou M."/>
            <person name="Andersen M.R."/>
            <person name="Archer D.B."/>
            <person name="Baker S.E."/>
            <person name="Benoit I."/>
            <person name="Brakhage A.A."/>
            <person name="Braus G.H."/>
            <person name="Fischer R."/>
            <person name="Frisvad J.C."/>
            <person name="Goldman G.H."/>
            <person name="Houbraken J."/>
            <person name="Oakley B."/>
            <person name="Pocsi I."/>
            <person name="Scazzocchio C."/>
            <person name="Seiboth B."/>
            <person name="vanKuyk P.A."/>
            <person name="Wortman J."/>
            <person name="Dyer P.S."/>
            <person name="Grigoriev I.V."/>
        </authorList>
    </citation>
    <scope>NUCLEOTIDE SEQUENCE [LARGE SCALE GENOMIC DNA]</scope>
    <source>
        <strain evidence="4">CBS 593.65</strain>
    </source>
</reference>
<dbReference type="GeneID" id="63755980"/>
<gene>
    <name evidence="3" type="ORF">ASPSYDRAFT_110367</name>
    <name evidence="2" type="ORF">ASPSYDRAFT_115241</name>
</gene>
<dbReference type="InterPro" id="IPR038717">
    <property type="entry name" value="Tc1-like_DDE_dom"/>
</dbReference>
<evidence type="ECO:0000259" key="1">
    <source>
        <dbReference type="Pfam" id="PF13358"/>
    </source>
</evidence>
<dbReference type="VEuPathDB" id="FungiDB:ASPSYDRAFT_110367"/>
<dbReference type="GO" id="GO:0003676">
    <property type="term" value="F:nucleic acid binding"/>
    <property type="evidence" value="ECO:0007669"/>
    <property type="project" value="InterPro"/>
</dbReference>
<sequence length="157" mass="18723">VRKGKGGVDWYRYQKEVLIPYLIPFAKRCKEARPNTRVLEDKAPAHRHHAQQRVYDYYGIQRIDDWPGNSPDLNAIEPCWSWLKKRTTARGAPRDRKTAKEVWIKAWNELPQKMIQDWIQRLLINRNEIIRLEGGNEYREGSDTRNWRGKRLKGQLS</sequence>
<feature type="non-terminal residue" evidence="3">
    <location>
        <position position="1"/>
    </location>
</feature>
<dbReference type="OrthoDB" id="4502264at2759"/>
<dbReference type="VEuPathDB" id="FungiDB:ASPSYDRAFT_115241"/>
<dbReference type="EMBL" id="KV878611">
    <property type="protein sequence ID" value="OJJ51946.1"/>
    <property type="molecule type" value="Genomic_DNA"/>
</dbReference>
<name>A0A1L9TA22_9EURO</name>
<dbReference type="STRING" id="1036612.A0A1L9TA22"/>
<evidence type="ECO:0000313" key="3">
    <source>
        <dbReference type="EMBL" id="OJJ56266.1"/>
    </source>
</evidence>